<organism evidence="2 3">
    <name type="scientific">Diplodia corticola</name>
    <dbReference type="NCBI Taxonomy" id="236234"/>
    <lineage>
        <taxon>Eukaryota</taxon>
        <taxon>Fungi</taxon>
        <taxon>Dikarya</taxon>
        <taxon>Ascomycota</taxon>
        <taxon>Pezizomycotina</taxon>
        <taxon>Dothideomycetes</taxon>
        <taxon>Dothideomycetes incertae sedis</taxon>
        <taxon>Botryosphaeriales</taxon>
        <taxon>Botryosphaeriaceae</taxon>
        <taxon>Diplodia</taxon>
    </lineage>
</organism>
<proteinExistence type="predicted"/>
<feature type="compositionally biased region" description="Polar residues" evidence="1">
    <location>
        <begin position="52"/>
        <end position="64"/>
    </location>
</feature>
<dbReference type="AlphaFoldDB" id="A0A1J9RXQ2"/>
<feature type="compositionally biased region" description="Basic and acidic residues" evidence="1">
    <location>
        <begin position="142"/>
        <end position="152"/>
    </location>
</feature>
<feature type="compositionally biased region" description="Polar residues" evidence="1">
    <location>
        <begin position="25"/>
        <end position="40"/>
    </location>
</feature>
<dbReference type="EMBL" id="MNUE01000037">
    <property type="protein sequence ID" value="OJD32612.1"/>
    <property type="molecule type" value="Genomic_DNA"/>
</dbReference>
<keyword evidence="3" id="KW-1185">Reference proteome</keyword>
<feature type="compositionally biased region" description="Basic and acidic residues" evidence="1">
    <location>
        <begin position="160"/>
        <end position="196"/>
    </location>
</feature>
<sequence length="316" mass="34579">MSLRQAPQRGMLSGLGGSSKVPRQPASSHQPRHQPQNQGLHHTAKEVHQDHPTTGASKPKQMNNPVAGAAGEAHRHNAPATKEHHVQDLHLHGEGRHHQPHSQSNAAGHESNKLPHNQQFPASNIHGTNVPRSQQSSSQQAKTDDFSKKPEPSKTGAFSKKPEPSKTGDFSKKSKPSKTHDLPKKPKPSKTHDLPKMPKPSKPDAFSNKPKPSKTSKTEMLKRAQSFSDKAAKIMENATGLITNGETVGSVVKSLFSNRPLRRGDKVKFLKNTGGHNGDLGPFRIRAEKENNLYDVEDMDGELVRENVSGNDLKKC</sequence>
<evidence type="ECO:0000256" key="1">
    <source>
        <dbReference type="SAM" id="MobiDB-lite"/>
    </source>
</evidence>
<feature type="region of interest" description="Disordered" evidence="1">
    <location>
        <begin position="1"/>
        <end position="224"/>
    </location>
</feature>
<feature type="compositionally biased region" description="Basic and acidic residues" evidence="1">
    <location>
        <begin position="81"/>
        <end position="97"/>
    </location>
</feature>
<name>A0A1J9RXQ2_9PEZI</name>
<reference evidence="2 3" key="1">
    <citation type="submission" date="2016-10" db="EMBL/GenBank/DDBJ databases">
        <title>Proteomics and genomics reveal pathogen-plant mechanisms compatible with a hemibiotrophic lifestyle of Diplodia corticola.</title>
        <authorList>
            <person name="Fernandes I."/>
            <person name="De Jonge R."/>
            <person name="Van De Peer Y."/>
            <person name="Devreese B."/>
            <person name="Alves A."/>
            <person name="Esteves A.C."/>
        </authorList>
    </citation>
    <scope>NUCLEOTIDE SEQUENCE [LARGE SCALE GENOMIC DNA]</scope>
    <source>
        <strain evidence="2 3">CBS 112549</strain>
    </source>
</reference>
<accession>A0A1J9RXQ2</accession>
<comment type="caution">
    <text evidence="2">The sequence shown here is derived from an EMBL/GenBank/DDBJ whole genome shotgun (WGS) entry which is preliminary data.</text>
</comment>
<protein>
    <submittedName>
        <fullName evidence="2">Uncharacterized protein</fullName>
    </submittedName>
</protein>
<evidence type="ECO:0000313" key="3">
    <source>
        <dbReference type="Proteomes" id="UP000183809"/>
    </source>
</evidence>
<feature type="compositionally biased region" description="Polar residues" evidence="1">
    <location>
        <begin position="114"/>
        <end position="141"/>
    </location>
</feature>
<evidence type="ECO:0000313" key="2">
    <source>
        <dbReference type="EMBL" id="OJD32612.1"/>
    </source>
</evidence>
<dbReference type="Proteomes" id="UP000183809">
    <property type="component" value="Unassembled WGS sequence"/>
</dbReference>
<dbReference type="RefSeq" id="XP_020128872.1">
    <property type="nucleotide sequence ID" value="XM_020275003.1"/>
</dbReference>
<gene>
    <name evidence="2" type="ORF">BKCO1_37000125</name>
</gene>
<dbReference type="GeneID" id="31015264"/>
<dbReference type="OrthoDB" id="10659489at2759"/>